<feature type="domain" description="DM2" evidence="1">
    <location>
        <begin position="52"/>
        <end position="155"/>
    </location>
</feature>
<dbReference type="RefSeq" id="WP_220100388.1">
    <property type="nucleotide sequence ID" value="NZ_CP141044.1"/>
</dbReference>
<geneLocation type="plasmid" evidence="2 3">
    <name>13</name>
</geneLocation>
<evidence type="ECO:0000313" key="3">
    <source>
        <dbReference type="Proteomes" id="UP000289506"/>
    </source>
</evidence>
<keyword evidence="2" id="KW-0808">Transferase</keyword>
<name>A0A449AIP1_9BACT</name>
<keyword evidence="2" id="KW-0489">Methyltransferase</keyword>
<reference evidence="2 3" key="1">
    <citation type="submission" date="2019-01" db="EMBL/GenBank/DDBJ databases">
        <authorList>
            <consortium name="Pathogen Informatics"/>
        </authorList>
    </citation>
    <scope>NUCLEOTIDE SEQUENCE [LARGE SCALE GENOMIC DNA]</scope>
    <source>
        <strain evidence="2 3">NCTC10142</strain>
        <plasmid evidence="3">13</plasmid>
    </source>
</reference>
<dbReference type="AlphaFoldDB" id="A0A449AIP1"/>
<protein>
    <submittedName>
        <fullName evidence="2">DNA methylase</fullName>
    </submittedName>
</protein>
<dbReference type="InterPro" id="IPR058939">
    <property type="entry name" value="Mtase_EDM2"/>
</dbReference>
<accession>A0A449AIP1</accession>
<dbReference type="Pfam" id="PF26055">
    <property type="entry name" value="Mtase_EDM2"/>
    <property type="match status" value="1"/>
</dbReference>
<organism evidence="2 3">
    <name type="scientific">Mycoplasmopsis cynos</name>
    <dbReference type="NCBI Taxonomy" id="171284"/>
    <lineage>
        <taxon>Bacteria</taxon>
        <taxon>Bacillati</taxon>
        <taxon>Mycoplasmatota</taxon>
        <taxon>Mycoplasmoidales</taxon>
        <taxon>Metamycoplasmataceae</taxon>
        <taxon>Mycoplasmopsis</taxon>
    </lineage>
</organism>
<dbReference type="Proteomes" id="UP000289506">
    <property type="component" value="Plasmid 13"/>
</dbReference>
<proteinExistence type="predicted"/>
<dbReference type="Gene3D" id="3.40.50.150">
    <property type="entry name" value="Vaccinia Virus protein VP39"/>
    <property type="match status" value="1"/>
</dbReference>
<dbReference type="GO" id="GO:0032259">
    <property type="term" value="P:methylation"/>
    <property type="evidence" value="ECO:0007669"/>
    <property type="project" value="UniProtKB-KW"/>
</dbReference>
<sequence>MKNNKLDQFYTNPKVTDYLVKKIHSMFNLEQYKIFEPAAGTGNFIDSLYKIGLNINEKCYAFDIEPKNNNFIKKADFLKLKINKYITNKNNNLVITNPPFGKRGNLAIEFINKSLEFADIVCMILPNTFNRYLVQKRIKESAKLIYSEYLPENSFIVKDREYSVKCSFQIWTNKNVQTWLSDKRLRNNNVQKIKGLELFIHNNTKETLKYFDKEFYNWNFAIVRQGYYDYSKKITNPDELKRNRQYIFIKTENPYLLKLIEEIDFEALASKNTVVKGFSNTDLIGEIYKLHINKILKF</sequence>
<evidence type="ECO:0000259" key="1">
    <source>
        <dbReference type="Pfam" id="PF26055"/>
    </source>
</evidence>
<dbReference type="REBASE" id="298559">
    <property type="entry name" value="M.Mcy10142II"/>
</dbReference>
<dbReference type="SUPFAM" id="SSF53335">
    <property type="entry name" value="S-adenosyl-L-methionine-dependent methyltransferases"/>
    <property type="match status" value="1"/>
</dbReference>
<keyword evidence="2" id="KW-0614">Plasmid</keyword>
<dbReference type="PRINTS" id="PR00507">
    <property type="entry name" value="N12N6MTFRASE"/>
</dbReference>
<evidence type="ECO:0000313" key="2">
    <source>
        <dbReference type="EMBL" id="VEU64857.1"/>
    </source>
</evidence>
<dbReference type="GO" id="GO:0008168">
    <property type="term" value="F:methyltransferase activity"/>
    <property type="evidence" value="ECO:0007669"/>
    <property type="project" value="UniProtKB-KW"/>
</dbReference>
<dbReference type="InterPro" id="IPR029063">
    <property type="entry name" value="SAM-dependent_MTases_sf"/>
</dbReference>
<dbReference type="EMBL" id="LR214986">
    <property type="protein sequence ID" value="VEU64857.1"/>
    <property type="molecule type" value="Genomic_DNA"/>
</dbReference>
<gene>
    <name evidence="2" type="ORF">NCTC10142_00621</name>
</gene>